<sequence>MQAKAKEFIHHKEVNRVVAATKNQQSQTAPRGNASAQYQRDNQREHGSRGNPKPSKQKYDHYTQDCYDLKDAIEQAIREGKLNEFTQIIREPRNPGREWSEGPETRNSRNLRDTDETMPIVPVITGANHTEKSMSAHKKNPKILAVVRSAPPQLPPITFDNKDFEHGMADSDAPMVISAGVGSGIVRRILIDTAVFTKFLVMKYETDSDSSDIYLADLDARIEEQPRPKPDGDLEKIQIGDSLERHSS</sequence>
<feature type="compositionally biased region" description="Polar residues" evidence="1">
    <location>
        <begin position="21"/>
        <end position="40"/>
    </location>
</feature>
<organism evidence="2 3">
    <name type="scientific">Stylosanthes scabra</name>
    <dbReference type="NCBI Taxonomy" id="79078"/>
    <lineage>
        <taxon>Eukaryota</taxon>
        <taxon>Viridiplantae</taxon>
        <taxon>Streptophyta</taxon>
        <taxon>Embryophyta</taxon>
        <taxon>Tracheophyta</taxon>
        <taxon>Spermatophyta</taxon>
        <taxon>Magnoliopsida</taxon>
        <taxon>eudicotyledons</taxon>
        <taxon>Gunneridae</taxon>
        <taxon>Pentapetalae</taxon>
        <taxon>rosids</taxon>
        <taxon>fabids</taxon>
        <taxon>Fabales</taxon>
        <taxon>Fabaceae</taxon>
        <taxon>Papilionoideae</taxon>
        <taxon>50 kb inversion clade</taxon>
        <taxon>dalbergioids sensu lato</taxon>
        <taxon>Dalbergieae</taxon>
        <taxon>Pterocarpus clade</taxon>
        <taxon>Stylosanthes</taxon>
    </lineage>
</organism>
<feature type="region of interest" description="Disordered" evidence="1">
    <location>
        <begin position="87"/>
        <end position="111"/>
    </location>
</feature>
<protein>
    <submittedName>
        <fullName evidence="2">Uncharacterized protein</fullName>
    </submittedName>
</protein>
<feature type="compositionally biased region" description="Basic and acidic residues" evidence="1">
    <location>
        <begin position="1"/>
        <end position="15"/>
    </location>
</feature>
<dbReference type="Proteomes" id="UP001341840">
    <property type="component" value="Unassembled WGS sequence"/>
</dbReference>
<comment type="caution">
    <text evidence="2">The sequence shown here is derived from an EMBL/GenBank/DDBJ whole genome shotgun (WGS) entry which is preliminary data.</text>
</comment>
<evidence type="ECO:0000313" key="2">
    <source>
        <dbReference type="EMBL" id="MED6144034.1"/>
    </source>
</evidence>
<evidence type="ECO:0000256" key="1">
    <source>
        <dbReference type="SAM" id="MobiDB-lite"/>
    </source>
</evidence>
<keyword evidence="3" id="KW-1185">Reference proteome</keyword>
<feature type="region of interest" description="Disordered" evidence="1">
    <location>
        <begin position="1"/>
        <end position="60"/>
    </location>
</feature>
<reference evidence="2 3" key="1">
    <citation type="journal article" date="2023" name="Plants (Basel)">
        <title>Bridging the Gap: Combining Genomics and Transcriptomics Approaches to Understand Stylosanthes scabra, an Orphan Legume from the Brazilian Caatinga.</title>
        <authorList>
            <person name="Ferreira-Neto J.R.C."/>
            <person name="da Silva M.D."/>
            <person name="Binneck E."/>
            <person name="de Melo N.F."/>
            <person name="da Silva R.H."/>
            <person name="de Melo A.L.T.M."/>
            <person name="Pandolfi V."/>
            <person name="Bustamante F.O."/>
            <person name="Brasileiro-Vidal A.C."/>
            <person name="Benko-Iseppon A.M."/>
        </authorList>
    </citation>
    <scope>NUCLEOTIDE SEQUENCE [LARGE SCALE GENOMIC DNA]</scope>
    <source>
        <tissue evidence="2">Leaves</tissue>
    </source>
</reference>
<accession>A0ABU6T6Q3</accession>
<feature type="region of interest" description="Disordered" evidence="1">
    <location>
        <begin position="224"/>
        <end position="248"/>
    </location>
</feature>
<feature type="compositionally biased region" description="Basic and acidic residues" evidence="1">
    <location>
        <begin position="90"/>
        <end position="111"/>
    </location>
</feature>
<proteinExistence type="predicted"/>
<gene>
    <name evidence="2" type="ORF">PIB30_011536</name>
</gene>
<name>A0ABU6T6Q3_9FABA</name>
<dbReference type="EMBL" id="JASCZI010090649">
    <property type="protein sequence ID" value="MED6144034.1"/>
    <property type="molecule type" value="Genomic_DNA"/>
</dbReference>
<evidence type="ECO:0000313" key="3">
    <source>
        <dbReference type="Proteomes" id="UP001341840"/>
    </source>
</evidence>